<dbReference type="FunCoup" id="A0A6P8QBI3">
    <property type="interactions" value="536"/>
</dbReference>
<dbReference type="Pfam" id="PF03151">
    <property type="entry name" value="TPT"/>
    <property type="match status" value="1"/>
</dbReference>
<feature type="transmembrane region" description="Helical" evidence="6">
    <location>
        <begin position="122"/>
        <end position="143"/>
    </location>
</feature>
<name>A0A6P8QBI3_GEOSA</name>
<dbReference type="InterPro" id="IPR050186">
    <property type="entry name" value="TPT_transporter"/>
</dbReference>
<sequence>MPGAGSINHSDRDMFIEENQDVQKPVHSKCARLLSAFFYGISSFLLVLLNKNVLSVYRFPSTMVLGIGQMGVTIIILYVAKLKNFITFPDFNKQIPRKLFPLPLIYIGNHLSGLASTQKLSLPMFTVLRKFAIPITLVLETIVLRKRYPLSIILSVCTIVVGAVIAAGFDLSFQLEGYLIALLSNIFTAANGVYIAIKIDPKELGKYGVLFYNASFVIIPTLFVSFITGDIHKAIEFEQWRDIVFCTQFLLSCFMGFILLYSVVLCCYYNSPLTTMVSGAIKNICIAYIGIFIGGDYTFSWLNFIGLNICMSGGLSYSILIMMSNPRDFDPVNISNNEEKYSKQDETCNGLSESEEAKPLIISDEE</sequence>
<dbReference type="GeneID" id="117352137"/>
<evidence type="ECO:0000256" key="2">
    <source>
        <dbReference type="ARBA" id="ARBA00022692"/>
    </source>
</evidence>
<dbReference type="CTD" id="11046"/>
<evidence type="ECO:0000256" key="4">
    <source>
        <dbReference type="ARBA" id="ARBA00023136"/>
    </source>
</evidence>
<evidence type="ECO:0000313" key="9">
    <source>
        <dbReference type="RefSeq" id="XP_033784186.1"/>
    </source>
</evidence>
<accession>A0A6P8QBI3</accession>
<organism evidence="8 9">
    <name type="scientific">Geotrypetes seraphini</name>
    <name type="common">Gaboon caecilian</name>
    <name type="synonym">Caecilia seraphini</name>
    <dbReference type="NCBI Taxonomy" id="260995"/>
    <lineage>
        <taxon>Eukaryota</taxon>
        <taxon>Metazoa</taxon>
        <taxon>Chordata</taxon>
        <taxon>Craniata</taxon>
        <taxon>Vertebrata</taxon>
        <taxon>Euteleostomi</taxon>
        <taxon>Amphibia</taxon>
        <taxon>Gymnophiona</taxon>
        <taxon>Geotrypetes</taxon>
    </lineage>
</organism>
<dbReference type="GO" id="GO:0016020">
    <property type="term" value="C:membrane"/>
    <property type="evidence" value="ECO:0007669"/>
    <property type="project" value="UniProtKB-SubCell"/>
</dbReference>
<feature type="transmembrane region" description="Helical" evidence="6">
    <location>
        <begin position="301"/>
        <end position="320"/>
    </location>
</feature>
<evidence type="ECO:0000259" key="7">
    <source>
        <dbReference type="Pfam" id="PF03151"/>
    </source>
</evidence>
<evidence type="ECO:0000313" key="8">
    <source>
        <dbReference type="Proteomes" id="UP000515159"/>
    </source>
</evidence>
<feature type="transmembrane region" description="Helical" evidence="6">
    <location>
        <begin position="61"/>
        <end position="79"/>
    </location>
</feature>
<reference evidence="9" key="1">
    <citation type="submission" date="2025-08" db="UniProtKB">
        <authorList>
            <consortium name="RefSeq"/>
        </authorList>
    </citation>
    <scope>IDENTIFICATION</scope>
</reference>
<dbReference type="Proteomes" id="UP000515159">
    <property type="component" value="Chromosome 1"/>
</dbReference>
<protein>
    <submittedName>
        <fullName evidence="9">UDP-N-acetylglucosamine/UDP-glucose/GDP-mannose transporter isoform X1</fullName>
    </submittedName>
</protein>
<feature type="transmembrane region" description="Helical" evidence="6">
    <location>
        <begin position="209"/>
        <end position="229"/>
    </location>
</feature>
<evidence type="ECO:0000256" key="3">
    <source>
        <dbReference type="ARBA" id="ARBA00022989"/>
    </source>
</evidence>
<feature type="transmembrane region" description="Helical" evidence="6">
    <location>
        <begin position="150"/>
        <end position="169"/>
    </location>
</feature>
<dbReference type="AlphaFoldDB" id="A0A6P8QBI3"/>
<dbReference type="RefSeq" id="XP_033784186.1">
    <property type="nucleotide sequence ID" value="XM_033928295.1"/>
</dbReference>
<dbReference type="KEGG" id="gsh:117352137"/>
<evidence type="ECO:0000256" key="1">
    <source>
        <dbReference type="ARBA" id="ARBA00004141"/>
    </source>
</evidence>
<dbReference type="OrthoDB" id="417037at2759"/>
<feature type="transmembrane region" description="Helical" evidence="6">
    <location>
        <begin position="175"/>
        <end position="197"/>
    </location>
</feature>
<keyword evidence="8" id="KW-1185">Reference proteome</keyword>
<dbReference type="InterPro" id="IPR004853">
    <property type="entry name" value="Sugar_P_trans_dom"/>
</dbReference>
<keyword evidence="3 6" id="KW-1133">Transmembrane helix</keyword>
<feature type="region of interest" description="Disordered" evidence="5">
    <location>
        <begin position="340"/>
        <end position="366"/>
    </location>
</feature>
<keyword evidence="2 6" id="KW-0812">Transmembrane</keyword>
<gene>
    <name evidence="9" type="primary">SLC35D2</name>
</gene>
<keyword evidence="4 6" id="KW-0472">Membrane</keyword>
<feature type="transmembrane region" description="Helical" evidence="6">
    <location>
        <begin position="276"/>
        <end position="295"/>
    </location>
</feature>
<proteinExistence type="predicted"/>
<feature type="domain" description="Sugar phosphate transporter" evidence="7">
    <location>
        <begin position="34"/>
        <end position="318"/>
    </location>
</feature>
<feature type="transmembrane region" description="Helical" evidence="6">
    <location>
        <begin position="30"/>
        <end position="49"/>
    </location>
</feature>
<evidence type="ECO:0000256" key="5">
    <source>
        <dbReference type="SAM" id="MobiDB-lite"/>
    </source>
</evidence>
<feature type="transmembrane region" description="Helical" evidence="6">
    <location>
        <begin position="249"/>
        <end position="269"/>
    </location>
</feature>
<evidence type="ECO:0000256" key="6">
    <source>
        <dbReference type="SAM" id="Phobius"/>
    </source>
</evidence>
<comment type="subcellular location">
    <subcellularLocation>
        <location evidence="1">Membrane</location>
        <topology evidence="1">Multi-pass membrane protein</topology>
    </subcellularLocation>
</comment>
<dbReference type="PANTHER" id="PTHR11132">
    <property type="entry name" value="SOLUTE CARRIER FAMILY 35"/>
    <property type="match status" value="1"/>
</dbReference>
<dbReference type="InParanoid" id="A0A6P8QBI3"/>